<dbReference type="InterPro" id="IPR029028">
    <property type="entry name" value="Alpha/beta_knot_MTases"/>
</dbReference>
<dbReference type="InterPro" id="IPR054578">
    <property type="entry name" value="SpoU_sub_bind-like_N"/>
</dbReference>
<evidence type="ECO:0000259" key="3">
    <source>
        <dbReference type="Pfam" id="PF00588"/>
    </source>
</evidence>
<dbReference type="Proteomes" id="UP000294739">
    <property type="component" value="Unassembled WGS sequence"/>
</dbReference>
<feature type="domain" description="SpoU L30e-like N-terminal" evidence="4">
    <location>
        <begin position="8"/>
        <end position="97"/>
    </location>
</feature>
<dbReference type="SUPFAM" id="SSF55315">
    <property type="entry name" value="L30e-like"/>
    <property type="match status" value="1"/>
</dbReference>
<keyword evidence="6" id="KW-1185">Reference proteome</keyword>
<dbReference type="GO" id="GO:0008173">
    <property type="term" value="F:RNA methyltransferase activity"/>
    <property type="evidence" value="ECO:0007669"/>
    <property type="project" value="InterPro"/>
</dbReference>
<dbReference type="EMBL" id="SMKZ01000014">
    <property type="protein sequence ID" value="TDE10418.1"/>
    <property type="molecule type" value="Genomic_DNA"/>
</dbReference>
<keyword evidence="2 5" id="KW-0808">Transferase</keyword>
<evidence type="ECO:0000313" key="5">
    <source>
        <dbReference type="EMBL" id="TDE10418.1"/>
    </source>
</evidence>
<dbReference type="Pfam" id="PF22655">
    <property type="entry name" value="SpoU_sub_bind_like"/>
    <property type="match status" value="1"/>
</dbReference>
<dbReference type="OrthoDB" id="9785673at2"/>
<dbReference type="InterPro" id="IPR051259">
    <property type="entry name" value="rRNA_Methyltransferase"/>
</dbReference>
<feature type="domain" description="tRNA/rRNA methyltransferase SpoU type" evidence="3">
    <location>
        <begin position="116"/>
        <end position="261"/>
    </location>
</feature>
<dbReference type="InterPro" id="IPR029064">
    <property type="entry name" value="Ribosomal_eL30-like_sf"/>
</dbReference>
<dbReference type="Gene3D" id="3.40.1280.10">
    <property type="match status" value="1"/>
</dbReference>
<dbReference type="GO" id="GO:0003723">
    <property type="term" value="F:RNA binding"/>
    <property type="evidence" value="ECO:0007669"/>
    <property type="project" value="InterPro"/>
</dbReference>
<evidence type="ECO:0000256" key="1">
    <source>
        <dbReference type="ARBA" id="ARBA00022603"/>
    </source>
</evidence>
<dbReference type="InterPro" id="IPR001537">
    <property type="entry name" value="SpoU_MeTrfase"/>
</dbReference>
<comment type="caution">
    <text evidence="5">The sequence shown here is derived from an EMBL/GenBank/DDBJ whole genome shotgun (WGS) entry which is preliminary data.</text>
</comment>
<evidence type="ECO:0000259" key="4">
    <source>
        <dbReference type="Pfam" id="PF22655"/>
    </source>
</evidence>
<organism evidence="5 6">
    <name type="scientific">Jiangella asiatica</name>
    <dbReference type="NCBI Taxonomy" id="2530372"/>
    <lineage>
        <taxon>Bacteria</taxon>
        <taxon>Bacillati</taxon>
        <taxon>Actinomycetota</taxon>
        <taxon>Actinomycetes</taxon>
        <taxon>Jiangellales</taxon>
        <taxon>Jiangellaceae</taxon>
        <taxon>Jiangella</taxon>
    </lineage>
</organism>
<dbReference type="Pfam" id="PF00588">
    <property type="entry name" value="SpoU_methylase"/>
    <property type="match status" value="1"/>
</dbReference>
<dbReference type="PANTHER" id="PTHR43191:SF2">
    <property type="entry name" value="RRNA METHYLTRANSFERASE 3, MITOCHONDRIAL"/>
    <property type="match status" value="1"/>
</dbReference>
<sequence length="272" mass="28508">MRRVERRNATFQQWRALLTNRAKRNAAGELIVQGVRPITVAAESGLTFRTLLFDGRPNPSAWAKELLAAGLAPVVQVAPELLAELGERADGVPELLAVVRRPDDDLSRLPSSPDSLVVVFDRPGSPGNIGSLARSADALGAHALVTTGHAADVWDPQSVRASTGSVFALPVVRLASQAPLLSWVDERRRAGVPVIVLGTDESGTVDLPEAPLTGPVVVVVGNETAGMSRAWHEACDVVVRIPMGGSASSLNAAAAGTVVLYEASRQRSGLSG</sequence>
<dbReference type="GO" id="GO:0006396">
    <property type="term" value="P:RNA processing"/>
    <property type="evidence" value="ECO:0007669"/>
    <property type="project" value="InterPro"/>
</dbReference>
<keyword evidence="1 5" id="KW-0489">Methyltransferase</keyword>
<dbReference type="PANTHER" id="PTHR43191">
    <property type="entry name" value="RRNA METHYLTRANSFERASE 3"/>
    <property type="match status" value="1"/>
</dbReference>
<dbReference type="SUPFAM" id="SSF75217">
    <property type="entry name" value="alpha/beta knot"/>
    <property type="match status" value="1"/>
</dbReference>
<proteinExistence type="predicted"/>
<dbReference type="GO" id="GO:0032259">
    <property type="term" value="P:methylation"/>
    <property type="evidence" value="ECO:0007669"/>
    <property type="project" value="UniProtKB-KW"/>
</dbReference>
<protein>
    <submittedName>
        <fullName evidence="5">RNA methyltransferase</fullName>
    </submittedName>
</protein>
<dbReference type="RefSeq" id="WP_131894709.1">
    <property type="nucleotide sequence ID" value="NZ_SMKZ01000014.1"/>
</dbReference>
<gene>
    <name evidence="5" type="ORF">E1269_12065</name>
</gene>
<dbReference type="InterPro" id="IPR029026">
    <property type="entry name" value="tRNA_m1G_MTases_N"/>
</dbReference>
<dbReference type="AlphaFoldDB" id="A0A4V2Z2W4"/>
<name>A0A4V2Z2W4_9ACTN</name>
<evidence type="ECO:0000313" key="6">
    <source>
        <dbReference type="Proteomes" id="UP000294739"/>
    </source>
</evidence>
<reference evidence="5 6" key="1">
    <citation type="submission" date="2019-03" db="EMBL/GenBank/DDBJ databases">
        <title>Draft genome sequences of novel Actinobacteria.</title>
        <authorList>
            <person name="Sahin N."/>
            <person name="Ay H."/>
            <person name="Saygin H."/>
        </authorList>
    </citation>
    <scope>NUCLEOTIDE SEQUENCE [LARGE SCALE GENOMIC DNA]</scope>
    <source>
        <strain evidence="5 6">5K138</strain>
    </source>
</reference>
<dbReference type="Gene3D" id="3.30.1330.30">
    <property type="match status" value="1"/>
</dbReference>
<evidence type="ECO:0000256" key="2">
    <source>
        <dbReference type="ARBA" id="ARBA00022679"/>
    </source>
</evidence>
<accession>A0A4V2Z2W4</accession>
<dbReference type="InParanoid" id="A0A4V2Z2W4"/>